<evidence type="ECO:0000313" key="12">
    <source>
        <dbReference type="RefSeq" id="XP_018558089.1"/>
    </source>
</evidence>
<keyword evidence="5" id="KW-0391">Immunity</keyword>
<keyword evidence="7" id="KW-0175">Coiled coil</keyword>
<evidence type="ECO:0000256" key="4">
    <source>
        <dbReference type="ARBA" id="ARBA00022833"/>
    </source>
</evidence>
<dbReference type="SUPFAM" id="SSF57845">
    <property type="entry name" value="B-box zinc-binding domain"/>
    <property type="match status" value="1"/>
</dbReference>
<dbReference type="KEGG" id="lcf:108901155"/>
<keyword evidence="1" id="KW-0399">Innate immunity</keyword>
<feature type="coiled-coil region" evidence="7">
    <location>
        <begin position="262"/>
        <end position="299"/>
    </location>
</feature>
<dbReference type="PANTHER" id="PTHR25465:SF5">
    <property type="entry name" value="E3 UBIQUITIN_ISG15 LIGASE TRIM25-RELATED"/>
    <property type="match status" value="1"/>
</dbReference>
<gene>
    <name evidence="12" type="primary">LOC108901155</name>
</gene>
<evidence type="ECO:0000256" key="2">
    <source>
        <dbReference type="ARBA" id="ARBA00022723"/>
    </source>
</evidence>
<evidence type="ECO:0000256" key="3">
    <source>
        <dbReference type="ARBA" id="ARBA00022771"/>
    </source>
</evidence>
<evidence type="ECO:0000259" key="9">
    <source>
        <dbReference type="PROSITE" id="PS50119"/>
    </source>
</evidence>
<dbReference type="InterPro" id="IPR001870">
    <property type="entry name" value="B30.2/SPRY"/>
</dbReference>
<dbReference type="SUPFAM" id="SSF49899">
    <property type="entry name" value="Concanavalin A-like lectins/glucanases"/>
    <property type="match status" value="1"/>
</dbReference>
<dbReference type="PROSITE" id="PS50188">
    <property type="entry name" value="B302_SPRY"/>
    <property type="match status" value="1"/>
</dbReference>
<feature type="domain" description="RING-type" evidence="8">
    <location>
        <begin position="15"/>
        <end position="58"/>
    </location>
</feature>
<dbReference type="InterPro" id="IPR003877">
    <property type="entry name" value="SPRY_dom"/>
</dbReference>
<dbReference type="Pfam" id="PF15227">
    <property type="entry name" value="zf-C3HC4_4"/>
    <property type="match status" value="1"/>
</dbReference>
<dbReference type="InterPro" id="IPR017907">
    <property type="entry name" value="Znf_RING_CS"/>
</dbReference>
<evidence type="ECO:0000259" key="8">
    <source>
        <dbReference type="PROSITE" id="PS50089"/>
    </source>
</evidence>
<keyword evidence="2" id="KW-0479">Metal-binding</keyword>
<dbReference type="InterPro" id="IPR058030">
    <property type="entry name" value="TRIM8/14/16/25/29/45/65_CC"/>
</dbReference>
<dbReference type="InterPro" id="IPR043136">
    <property type="entry name" value="B30.2/SPRY_sf"/>
</dbReference>
<dbReference type="Proteomes" id="UP000694890">
    <property type="component" value="Linkage group LG9"/>
</dbReference>
<sequence length="564" mass="64398">MAQRGVQMDQDKLRCSICLDLLKDPVTIPCGHNYCMNCIKSHWDEEDQTKIYSCPQCRQIFAPRPVLMKNTMLADLVEELKKTGLQAAPADHCYAGPGDVACDFCTGRKLKALKSCLQCLVSYCEQHLQPHYESPAFKQHKLVDPSKKLQENICSLHDEVMKIFCCTDQQCICYLCSLVEHRGHNTVSAAAERAERQREVILNQQKIQQRIQDREKDVKVLQQEVKAINRSADKAVRDSEKIFTELIQLIEKRSSDVKQQIRSQQKTEVRRVKELQKKLQQEITELRRKDDELEKLSHTEDHIQFLQNYPSLSNLTDSSEPSSLNIRPLRYFEDVKTVVSEVRDKLCDILDELWPKISWTVAEVDILLPQPEPKTRAEFLQYSQQITLDPNTANTDVLLSDGNRKATGGSPAIMFVLLSSSDVCGGQLESARFSRRQILSSETLTGRCYWEVEWSGRISVAVTYKDISRTGDESGFGNNDKSWSLHCFDDGYEFKHNNIRTSISGPQSFRLGVYLDHRAGILSLYSVSETMTLLHRVQTTFTQPLYAGLWFVGLGSTAELCELK</sequence>
<dbReference type="InterPro" id="IPR001841">
    <property type="entry name" value="Znf_RING"/>
</dbReference>
<dbReference type="Pfam" id="PF00622">
    <property type="entry name" value="SPRY"/>
    <property type="match status" value="1"/>
</dbReference>
<reference evidence="12" key="1">
    <citation type="submission" date="2025-08" db="UniProtKB">
        <authorList>
            <consortium name="RefSeq"/>
        </authorList>
    </citation>
    <scope>IDENTIFICATION</scope>
    <source>
        <tissue evidence="12">Brain</tissue>
    </source>
</reference>
<dbReference type="SMART" id="SM00336">
    <property type="entry name" value="BBOX"/>
    <property type="match status" value="1"/>
</dbReference>
<name>A0AAJ7QJZ0_LATCA</name>
<dbReference type="GO" id="GO:0045087">
    <property type="term" value="P:innate immune response"/>
    <property type="evidence" value="ECO:0007669"/>
    <property type="project" value="UniProtKB-KW"/>
</dbReference>
<dbReference type="InterPro" id="IPR000315">
    <property type="entry name" value="Znf_B-box"/>
</dbReference>
<evidence type="ECO:0000256" key="7">
    <source>
        <dbReference type="SAM" id="Coils"/>
    </source>
</evidence>
<feature type="coiled-coil region" evidence="7">
    <location>
        <begin position="204"/>
        <end position="238"/>
    </location>
</feature>
<dbReference type="Gene3D" id="3.30.160.60">
    <property type="entry name" value="Classic Zinc Finger"/>
    <property type="match status" value="1"/>
</dbReference>
<dbReference type="Pfam" id="PF00643">
    <property type="entry name" value="zf-B_box"/>
    <property type="match status" value="1"/>
</dbReference>
<dbReference type="SMART" id="SM00184">
    <property type="entry name" value="RING"/>
    <property type="match status" value="1"/>
</dbReference>
<accession>A0AAJ7QJZ0</accession>
<dbReference type="InterPro" id="IPR013320">
    <property type="entry name" value="ConA-like_dom_sf"/>
</dbReference>
<dbReference type="InterPro" id="IPR013083">
    <property type="entry name" value="Znf_RING/FYVE/PHD"/>
</dbReference>
<dbReference type="RefSeq" id="XP_018558089.1">
    <property type="nucleotide sequence ID" value="XM_018702573.2"/>
</dbReference>
<feature type="domain" description="B30.2/SPRY" evidence="10">
    <location>
        <begin position="366"/>
        <end position="564"/>
    </location>
</feature>
<evidence type="ECO:0000256" key="6">
    <source>
        <dbReference type="PROSITE-ProRule" id="PRU00024"/>
    </source>
</evidence>
<evidence type="ECO:0000256" key="5">
    <source>
        <dbReference type="ARBA" id="ARBA00022859"/>
    </source>
</evidence>
<dbReference type="SUPFAM" id="SSF57850">
    <property type="entry name" value="RING/U-box"/>
    <property type="match status" value="1"/>
</dbReference>
<dbReference type="CDD" id="cd16543">
    <property type="entry name" value="RING-HC_TRIM77_C-IV"/>
    <property type="match status" value="1"/>
</dbReference>
<dbReference type="CDD" id="cd19769">
    <property type="entry name" value="Bbox2_TRIM16-like"/>
    <property type="match status" value="1"/>
</dbReference>
<dbReference type="Pfam" id="PF25600">
    <property type="entry name" value="TRIM_CC"/>
    <property type="match status" value="1"/>
</dbReference>
<dbReference type="PROSITE" id="PS50089">
    <property type="entry name" value="ZF_RING_2"/>
    <property type="match status" value="1"/>
</dbReference>
<evidence type="ECO:0000259" key="10">
    <source>
        <dbReference type="PROSITE" id="PS50188"/>
    </source>
</evidence>
<protein>
    <submittedName>
        <fullName evidence="12">Tripartite motif-containing protein 16-like</fullName>
    </submittedName>
</protein>
<dbReference type="GO" id="GO:0008270">
    <property type="term" value="F:zinc ion binding"/>
    <property type="evidence" value="ECO:0007669"/>
    <property type="project" value="UniProtKB-KW"/>
</dbReference>
<evidence type="ECO:0000256" key="1">
    <source>
        <dbReference type="ARBA" id="ARBA00022588"/>
    </source>
</evidence>
<dbReference type="PROSITE" id="PS00518">
    <property type="entry name" value="ZF_RING_1"/>
    <property type="match status" value="1"/>
</dbReference>
<dbReference type="PROSITE" id="PS50119">
    <property type="entry name" value="ZF_BBOX"/>
    <property type="match status" value="1"/>
</dbReference>
<dbReference type="PRINTS" id="PR01407">
    <property type="entry name" value="BUTYPHLNCDUF"/>
</dbReference>
<dbReference type="Gene3D" id="3.30.40.10">
    <property type="entry name" value="Zinc/RING finger domain, C3HC4 (zinc finger)"/>
    <property type="match status" value="1"/>
</dbReference>
<evidence type="ECO:0000313" key="11">
    <source>
        <dbReference type="Proteomes" id="UP000694890"/>
    </source>
</evidence>
<keyword evidence="4" id="KW-0862">Zinc</keyword>
<dbReference type="Gene3D" id="2.60.120.920">
    <property type="match status" value="1"/>
</dbReference>
<dbReference type="SMART" id="SM00449">
    <property type="entry name" value="SPRY"/>
    <property type="match status" value="1"/>
</dbReference>
<dbReference type="CDD" id="cd16040">
    <property type="entry name" value="SPRY_PRY_SNTX"/>
    <property type="match status" value="1"/>
</dbReference>
<dbReference type="GeneID" id="108901155"/>
<dbReference type="Gene3D" id="4.10.830.40">
    <property type="match status" value="1"/>
</dbReference>
<dbReference type="InterPro" id="IPR051051">
    <property type="entry name" value="E3_ubiq-ligase_TRIM/RNF"/>
</dbReference>
<proteinExistence type="predicted"/>
<organism evidence="11 12">
    <name type="scientific">Lates calcarifer</name>
    <name type="common">Barramundi</name>
    <name type="synonym">Holocentrus calcarifer</name>
    <dbReference type="NCBI Taxonomy" id="8187"/>
    <lineage>
        <taxon>Eukaryota</taxon>
        <taxon>Metazoa</taxon>
        <taxon>Chordata</taxon>
        <taxon>Craniata</taxon>
        <taxon>Vertebrata</taxon>
        <taxon>Euteleostomi</taxon>
        <taxon>Actinopterygii</taxon>
        <taxon>Neopterygii</taxon>
        <taxon>Teleostei</taxon>
        <taxon>Neoteleostei</taxon>
        <taxon>Acanthomorphata</taxon>
        <taxon>Carangaria</taxon>
        <taxon>Carangaria incertae sedis</taxon>
        <taxon>Centropomidae</taxon>
        <taxon>Lates</taxon>
    </lineage>
</organism>
<dbReference type="InterPro" id="IPR003879">
    <property type="entry name" value="Butyrophylin_SPRY"/>
</dbReference>
<keyword evidence="3 6" id="KW-0863">Zinc-finger</keyword>
<dbReference type="PANTHER" id="PTHR25465">
    <property type="entry name" value="B-BOX DOMAIN CONTAINING"/>
    <property type="match status" value="1"/>
</dbReference>
<feature type="domain" description="B box-type" evidence="9">
    <location>
        <begin position="149"/>
        <end position="189"/>
    </location>
</feature>
<dbReference type="AlphaFoldDB" id="A0AAJ7QJZ0"/>